<feature type="compositionally biased region" description="Basic residues" evidence="1">
    <location>
        <begin position="140"/>
        <end position="150"/>
    </location>
</feature>
<feature type="compositionally biased region" description="Low complexity" evidence="1">
    <location>
        <begin position="157"/>
        <end position="172"/>
    </location>
</feature>
<feature type="compositionally biased region" description="Basic residues" evidence="1">
    <location>
        <begin position="13"/>
        <end position="22"/>
    </location>
</feature>
<gene>
    <name evidence="2" type="ORF">AVDCRST_MAG68-5366</name>
</gene>
<dbReference type="EC" id="5.3.1.9" evidence="2"/>
<sequence length="467" mass="48487">VAYHPGLQQHARPAARRARYRPRGAGGDGGALPRSARRHAQAARVGGDGVLLAGGGGRDRTRHRRVRGGGGAGVLRFRGAGDRRVGAGDDRPALGAAQAVVERAERRGARLLPPHPRAGQRGPGHHRALPGPAGAGTHPVQRRLQVRRHRRDDVAVPDRAAAAAGEAGRRVPAAPPLHHRPGKGRPPPARARRGDRLPPHPAERGRALLRALRRGPAPGGHGGDRRARAAGGGQGDGGALRDGRPARQPGRPLRGPAVPGADGGRRAHPRDDAVLRPPARRGGLVPAALGGEPGEAAHARRRRGVRGAHPRQVAGGHRPALAGAALRGGAVRQDDHLPGRGRAGDRRGDPQRVPRAGRAGVPGRADAGRAAAHGDAGHRGGAGAARADEHDDRAAAGGRALAGRGVHAAADRHRVRRPPVRGGPARPAGGRAWQAAHLRNHGPRRLRDAARRVGRPRAQARRLDRAL</sequence>
<feature type="compositionally biased region" description="Basic and acidic residues" evidence="1">
    <location>
        <begin position="263"/>
        <end position="274"/>
    </location>
</feature>
<dbReference type="AlphaFoldDB" id="A0A6J4N0D0"/>
<feature type="compositionally biased region" description="Low complexity" evidence="1">
    <location>
        <begin position="395"/>
        <end position="408"/>
    </location>
</feature>
<dbReference type="EMBL" id="CADCTW010000238">
    <property type="protein sequence ID" value="CAA9369513.1"/>
    <property type="molecule type" value="Genomic_DNA"/>
</dbReference>
<feature type="compositionally biased region" description="Low complexity" evidence="1">
    <location>
        <begin position="356"/>
        <end position="374"/>
    </location>
</feature>
<feature type="non-terminal residue" evidence="2">
    <location>
        <position position="467"/>
    </location>
</feature>
<accession>A0A6J4N0D0</accession>
<organism evidence="2">
    <name type="scientific">uncultured Gemmatimonadota bacterium</name>
    <dbReference type="NCBI Taxonomy" id="203437"/>
    <lineage>
        <taxon>Bacteria</taxon>
        <taxon>Pseudomonadati</taxon>
        <taxon>Gemmatimonadota</taxon>
        <taxon>environmental samples</taxon>
    </lineage>
</organism>
<feature type="region of interest" description="Disordered" evidence="1">
    <location>
        <begin position="111"/>
        <end position="467"/>
    </location>
</feature>
<evidence type="ECO:0000313" key="2">
    <source>
        <dbReference type="EMBL" id="CAA9369513.1"/>
    </source>
</evidence>
<feature type="non-terminal residue" evidence="2">
    <location>
        <position position="1"/>
    </location>
</feature>
<feature type="compositionally biased region" description="Gly residues" evidence="1">
    <location>
        <begin position="46"/>
        <end position="56"/>
    </location>
</feature>
<evidence type="ECO:0000256" key="1">
    <source>
        <dbReference type="SAM" id="MobiDB-lite"/>
    </source>
</evidence>
<feature type="region of interest" description="Disordered" evidence="1">
    <location>
        <begin position="1"/>
        <end position="72"/>
    </location>
</feature>
<proteinExistence type="predicted"/>
<reference evidence="2" key="1">
    <citation type="submission" date="2020-02" db="EMBL/GenBank/DDBJ databases">
        <authorList>
            <person name="Meier V. D."/>
        </authorList>
    </citation>
    <scope>NUCLEOTIDE SEQUENCE</scope>
    <source>
        <strain evidence="2">AVDCRST_MAG68</strain>
    </source>
</reference>
<feature type="compositionally biased region" description="Basic and acidic residues" evidence="1">
    <location>
        <begin position="332"/>
        <end position="352"/>
    </location>
</feature>
<feature type="compositionally biased region" description="Low complexity" evidence="1">
    <location>
        <begin position="420"/>
        <end position="432"/>
    </location>
</feature>
<feature type="compositionally biased region" description="Basic residues" evidence="1">
    <location>
        <begin position="299"/>
        <end position="309"/>
    </location>
</feature>
<dbReference type="GO" id="GO:0004347">
    <property type="term" value="F:glucose-6-phosphate isomerase activity"/>
    <property type="evidence" value="ECO:0007669"/>
    <property type="project" value="UniProtKB-EC"/>
</dbReference>
<keyword evidence="2" id="KW-0413">Isomerase</keyword>
<feature type="compositionally biased region" description="Basic and acidic residues" evidence="1">
    <location>
        <begin position="192"/>
        <end position="206"/>
    </location>
</feature>
<protein>
    <submittedName>
        <fullName evidence="2">Glucose-6-phosphate isomerase</fullName>
        <ecNumber evidence="2">5.3.1.9</ecNumber>
    </submittedName>
</protein>
<feature type="compositionally biased region" description="Low complexity" evidence="1">
    <location>
        <begin position="310"/>
        <end position="330"/>
    </location>
</feature>
<name>A0A6J4N0D0_9BACT</name>
<feature type="compositionally biased region" description="Low complexity" evidence="1">
    <location>
        <begin position="286"/>
        <end position="296"/>
    </location>
</feature>